<feature type="domain" description="Peptidase S1" evidence="6">
    <location>
        <begin position="1"/>
        <end position="62"/>
    </location>
</feature>
<dbReference type="PROSITE" id="PS50240">
    <property type="entry name" value="TRYPSIN_DOM"/>
    <property type="match status" value="1"/>
</dbReference>
<dbReference type="KEGG" id="ccal:113463914"/>
<keyword evidence="3" id="KW-0645">Protease</keyword>
<evidence type="ECO:0000256" key="2">
    <source>
        <dbReference type="ARBA" id="ARBA00022525"/>
    </source>
</evidence>
<dbReference type="GO" id="GO:0006508">
    <property type="term" value="P:proteolysis"/>
    <property type="evidence" value="ECO:0007669"/>
    <property type="project" value="UniProtKB-KW"/>
</dbReference>
<organism evidence="7 8">
    <name type="scientific">Ceratina calcarata</name>
    <dbReference type="NCBI Taxonomy" id="156304"/>
    <lineage>
        <taxon>Eukaryota</taxon>
        <taxon>Metazoa</taxon>
        <taxon>Ecdysozoa</taxon>
        <taxon>Arthropoda</taxon>
        <taxon>Hexapoda</taxon>
        <taxon>Insecta</taxon>
        <taxon>Pterygota</taxon>
        <taxon>Neoptera</taxon>
        <taxon>Endopterygota</taxon>
        <taxon>Hymenoptera</taxon>
        <taxon>Apocrita</taxon>
        <taxon>Aculeata</taxon>
        <taxon>Apoidea</taxon>
        <taxon>Anthophila</taxon>
        <taxon>Apidae</taxon>
        <taxon>Ceratina</taxon>
        <taxon>Zadontomerus</taxon>
    </lineage>
</organism>
<accession>A0AAJ7RWA2</accession>
<dbReference type="GO" id="GO:0005615">
    <property type="term" value="C:extracellular space"/>
    <property type="evidence" value="ECO:0007669"/>
    <property type="project" value="TreeGrafter"/>
</dbReference>
<dbReference type="PANTHER" id="PTHR24264">
    <property type="entry name" value="TRYPSIN-RELATED"/>
    <property type="match status" value="1"/>
</dbReference>
<dbReference type="PANTHER" id="PTHR24264:SF65">
    <property type="entry name" value="SRCR DOMAIN-CONTAINING PROTEIN"/>
    <property type="match status" value="1"/>
</dbReference>
<keyword evidence="5" id="KW-0720">Serine protease</keyword>
<dbReference type="InterPro" id="IPR001254">
    <property type="entry name" value="Trypsin_dom"/>
</dbReference>
<keyword evidence="4" id="KW-0378">Hydrolase</keyword>
<evidence type="ECO:0000256" key="5">
    <source>
        <dbReference type="ARBA" id="ARBA00022825"/>
    </source>
</evidence>
<dbReference type="InterPro" id="IPR043504">
    <property type="entry name" value="Peptidase_S1_PA_chymotrypsin"/>
</dbReference>
<comment type="subcellular location">
    <subcellularLocation>
        <location evidence="1">Secreted</location>
    </subcellularLocation>
</comment>
<dbReference type="Proteomes" id="UP000694925">
    <property type="component" value="Unplaced"/>
</dbReference>
<protein>
    <submittedName>
        <fullName evidence="8 9">Trypsin-2-like</fullName>
    </submittedName>
</protein>
<dbReference type="InterPro" id="IPR009003">
    <property type="entry name" value="Peptidase_S1_PA"/>
</dbReference>
<dbReference type="GO" id="GO:0004252">
    <property type="term" value="F:serine-type endopeptidase activity"/>
    <property type="evidence" value="ECO:0007669"/>
    <property type="project" value="InterPro"/>
</dbReference>
<keyword evidence="2" id="KW-0964">Secreted</keyword>
<dbReference type="Pfam" id="PF00089">
    <property type="entry name" value="Trypsin"/>
    <property type="match status" value="1"/>
</dbReference>
<name>A0AAJ7RWA2_9HYME</name>
<evidence type="ECO:0000313" key="7">
    <source>
        <dbReference type="Proteomes" id="UP000694925"/>
    </source>
</evidence>
<evidence type="ECO:0000256" key="3">
    <source>
        <dbReference type="ARBA" id="ARBA00022670"/>
    </source>
</evidence>
<sequence>MICAGYMQGGKDACLGSSGSPLVANDILYGIVSWGQGCGRPNYPGVYSNVANPRSWIENNNGKN</sequence>
<dbReference type="AlphaFoldDB" id="A0AAJ7RWA2"/>
<keyword evidence="7" id="KW-1185">Reference proteome</keyword>
<evidence type="ECO:0000259" key="6">
    <source>
        <dbReference type="PROSITE" id="PS50240"/>
    </source>
</evidence>
<gene>
    <name evidence="8 9" type="primary">LOC113463914</name>
</gene>
<evidence type="ECO:0000313" key="9">
    <source>
        <dbReference type="RefSeq" id="XP_026666906.1"/>
    </source>
</evidence>
<dbReference type="GeneID" id="113463914"/>
<proteinExistence type="predicted"/>
<dbReference type="InterPro" id="IPR050127">
    <property type="entry name" value="Serine_Proteases_S1"/>
</dbReference>
<dbReference type="Gene3D" id="2.40.10.10">
    <property type="entry name" value="Trypsin-like serine proteases"/>
    <property type="match status" value="1"/>
</dbReference>
<evidence type="ECO:0000256" key="1">
    <source>
        <dbReference type="ARBA" id="ARBA00004613"/>
    </source>
</evidence>
<dbReference type="RefSeq" id="XP_026666906.1">
    <property type="nucleotide sequence ID" value="XM_026811105.1"/>
</dbReference>
<evidence type="ECO:0000313" key="8">
    <source>
        <dbReference type="RefSeq" id="XP_026666905.1"/>
    </source>
</evidence>
<dbReference type="SUPFAM" id="SSF50494">
    <property type="entry name" value="Trypsin-like serine proteases"/>
    <property type="match status" value="1"/>
</dbReference>
<reference evidence="8 9" key="1">
    <citation type="submission" date="2025-04" db="UniProtKB">
        <authorList>
            <consortium name="RefSeq"/>
        </authorList>
    </citation>
    <scope>IDENTIFICATION</scope>
    <source>
        <tissue evidence="8 9">Whole body</tissue>
    </source>
</reference>
<evidence type="ECO:0000256" key="4">
    <source>
        <dbReference type="ARBA" id="ARBA00022801"/>
    </source>
</evidence>
<dbReference type="RefSeq" id="XP_026666905.1">
    <property type="nucleotide sequence ID" value="XM_026811104.1"/>
</dbReference>